<sequence length="106" mass="12155">MTQADNATALRRSLDPEPITDGQGQAKITAKTPLPKGWASFCSKPDEDYPAHWYATPPWDVYAIKDRLGEEAWQLAHTVSAETWVGLHHEVQRQEEWYRYLTEDQG</sequence>
<dbReference type="RefSeq" id="WP_395759456.1">
    <property type="nucleotide sequence ID" value="NZ_CP109207.1"/>
</dbReference>
<protein>
    <submittedName>
        <fullName evidence="2">Uncharacterized protein</fullName>
    </submittedName>
</protein>
<accession>A0ABZ1YE09</accession>
<dbReference type="EMBL" id="CP109207">
    <property type="protein sequence ID" value="WUU56596.1"/>
    <property type="molecule type" value="Genomic_DNA"/>
</dbReference>
<organism evidence="2">
    <name type="scientific">Streptomyces althioticus</name>
    <dbReference type="NCBI Taxonomy" id="83380"/>
    <lineage>
        <taxon>Bacteria</taxon>
        <taxon>Bacillati</taxon>
        <taxon>Actinomycetota</taxon>
        <taxon>Actinomycetes</taxon>
        <taxon>Kitasatosporales</taxon>
        <taxon>Streptomycetaceae</taxon>
        <taxon>Streptomyces</taxon>
        <taxon>Streptomyces althioticus group</taxon>
    </lineage>
</organism>
<feature type="region of interest" description="Disordered" evidence="1">
    <location>
        <begin position="1"/>
        <end position="28"/>
    </location>
</feature>
<name>A0ABZ1YE09_9ACTN</name>
<evidence type="ECO:0000256" key="1">
    <source>
        <dbReference type="SAM" id="MobiDB-lite"/>
    </source>
</evidence>
<evidence type="ECO:0000313" key="2">
    <source>
        <dbReference type="EMBL" id="WUU56596.1"/>
    </source>
</evidence>
<reference evidence="2" key="1">
    <citation type="submission" date="2022-10" db="EMBL/GenBank/DDBJ databases">
        <title>The complete genomes of actinobacterial strains from the NBC collection.</title>
        <authorList>
            <person name="Joergensen T.S."/>
            <person name="Alvarez Arevalo M."/>
            <person name="Sterndorff E.B."/>
            <person name="Faurdal D."/>
            <person name="Vuksanovic O."/>
            <person name="Mourched A.-S."/>
            <person name="Charusanti P."/>
            <person name="Shaw S."/>
            <person name="Blin K."/>
            <person name="Weber T."/>
        </authorList>
    </citation>
    <scope>NUCLEOTIDE SEQUENCE [LARGE SCALE GENOMIC DNA]</scope>
    <source>
        <strain evidence="2">NBC 01686</strain>
    </source>
</reference>
<gene>
    <name evidence="2" type="ORF">OIE82_27020</name>
</gene>
<proteinExistence type="predicted"/>